<organism evidence="3 4">
    <name type="scientific">Besnoitia besnoiti</name>
    <name type="common">Apicomplexan protozoan</name>
    <dbReference type="NCBI Taxonomy" id="94643"/>
    <lineage>
        <taxon>Eukaryota</taxon>
        <taxon>Sar</taxon>
        <taxon>Alveolata</taxon>
        <taxon>Apicomplexa</taxon>
        <taxon>Conoidasida</taxon>
        <taxon>Coccidia</taxon>
        <taxon>Eucoccidiorida</taxon>
        <taxon>Eimeriorina</taxon>
        <taxon>Sarcocystidae</taxon>
        <taxon>Besnoitia</taxon>
    </lineage>
</organism>
<name>A0A2A9MQ19_BESBE</name>
<feature type="region of interest" description="Disordered" evidence="1">
    <location>
        <begin position="398"/>
        <end position="421"/>
    </location>
</feature>
<dbReference type="STRING" id="94643.A0A2A9MQ19"/>
<accession>A0A2A9MQ19</accession>
<feature type="compositionally biased region" description="Basic and acidic residues" evidence="1">
    <location>
        <begin position="65"/>
        <end position="78"/>
    </location>
</feature>
<dbReference type="Proteomes" id="UP000224006">
    <property type="component" value="Chromosome I"/>
</dbReference>
<dbReference type="InterPro" id="IPR021850">
    <property type="entry name" value="Symplekin/Pta1"/>
</dbReference>
<dbReference type="Pfam" id="PF12295">
    <property type="entry name" value="Symplekin_C"/>
    <property type="match status" value="1"/>
</dbReference>
<evidence type="ECO:0000313" key="3">
    <source>
        <dbReference type="EMBL" id="PFH38243.1"/>
    </source>
</evidence>
<feature type="region of interest" description="Disordered" evidence="1">
    <location>
        <begin position="1200"/>
        <end position="1232"/>
    </location>
</feature>
<feature type="compositionally biased region" description="Polar residues" evidence="1">
    <location>
        <begin position="511"/>
        <end position="521"/>
    </location>
</feature>
<dbReference type="RefSeq" id="XP_029222252.1">
    <property type="nucleotide sequence ID" value="XM_029359339.1"/>
</dbReference>
<feature type="region of interest" description="Disordered" evidence="1">
    <location>
        <begin position="725"/>
        <end position="751"/>
    </location>
</feature>
<feature type="domain" description="Symplekin C-terminal" evidence="2">
    <location>
        <begin position="1630"/>
        <end position="1830"/>
    </location>
</feature>
<gene>
    <name evidence="3" type="ORF">BESB_005840</name>
</gene>
<sequence length="1867" mass="201609">MHAPEHAAGVGGAGSAAPNSGADFPESGPPQKRARHDTVERQGANSCSLSEPARLSEGRGVQTRKQAEATETGRREADAPPQLCESLFTEIAALTVGAAQATVQPCLLRLETAATELLLLLREERRHGTSSARATDFASAAAAGVSLPPPAEEAQLKRGRWGLQSTPAENATGASASYPGGGDVVLRERLRVYVQRFLPSFLGLGSHPIAAFRHFCLQFVARLVHTDGRAVPLVLVTLDRILEEMWRERDKSPSAALLLFGLDVSRRFWKTLLVYTCLAAARLRRYGPTGVQDFFGGEQATLKGFRALVSLRTFLHKLLSSKSAASSVTPPVSYESYREALAILERSLEFLCTKPLSAKTAGSHDPGFPFSIPPPPSFSSSSLSDTLGAALNSFCGASSSSSSTPAPRGGPRAGVRTPEGAGKQADAYLPQVSPTFSSRQVQYLQDAPPVILADRDLMKALESWATSDTDLLLQLLQHRPPQVYVQSGDASAAHASPPQGSAEGRAGEMPSENSPPAENTQASAAAVAAATREDTLAKVKTSDADAAARNGDRPTLALDALFYTFVLQAVAWLGSRRPQYLPLFYAPLRGLVCLLTSSGRACRPSASPSPSTSLSSSALAAALGALPAETRADLLSVVRMEFLRLLASPLCASSSWRGKIVEALHASGKAGTCAALVQESREVFADMWVARQPRRVAAAGGQAAFHVALLAPSAASASSAASSSSDACAALGGDEEHEEEEDAREAARGEEEAVLRQQRLWQKDDDSSFFLQPHKHIDAVTWLAATRSEEELVELTLKNLSRQPAGPCPKPRGGPQTAAAPERGDEGAQAAESRAREQSLNEADSGRGARTELGNAACASVDRVARELVTQIEDETSLWNEGDAEGSRGEEGGLPMLFERADFDLMLPPHLRNFVPQGSREGGFQGSDRGEEGARAKRDLHQLARSPISSARDAPCAPVEDATELVKTPALAAMQRHGGVFKALLFRQMLRAPFFPRVIGANIFASALRFHQKRTEIALRMIFWPSQDAATQRNLCSTFLQALFSTRIMPLLEDATGGGEGRDQEGELLEWRIRINTMLDLLFYKATQDAEQLSRFRQPLAALPDGRASVREAKAEKASRGADGGAAASCALSAADSLLVADFFFAPAREDVASPSSESRDSSAAAPPLCISSLALVRALEGRLPQSLLGWRFTLPGEASAEVEQQPQESAAAAGAEREGGEAREEERKEGKESKAFRYADVLDLCLDAVYSPALLADTAQRDSYCQLVARFFVDLPHIGVRGFRRVASWATAASGLPRRLAVAVLSQLLKRGNSLLARRTAFSLVLTLEHVACESVRRLLLKLISSPKGIYLLAKDEEAIAPPSWQQPRRLVLSGAAAGDIEAQPRAPESVPFVIYSASDASEGGEEKTVEADEEERRGWTDSRQFGRAWIEACAGIVLRSVAPDGARFAAPIVTNAFVASLAQQIILRSEEATLRRIAASPSEAFEAGGKTFDTEGLKERLSCFFTLCVRQPRLLHAFFEVFLLCSATCRRDLESLFAKCIAKISPACHPEYVRLLENYELEHHALAVTLINHCVDFVFANPEGDFEALPALVGAVWAQTQAPEGERAEGEKKANAEAEKRRENAAVLALPLIAFFERAQLKTLLPLFVFGDFGEADIKTALKRILTVPREVQAKIYPGSSVTPPEELLMLLYSLPCSTGEQRKKQTAVLDYCLDLTGCTSRSESPTEIFPIDAVAATCQRIADDDSQPISVVFGRLLCQVAQNMPSLREFVAGTVMPALVRRKIWTSRSLWKGFVMATSILWAERKDLLVRIILVLPEDKTRDLLQHLQQRHSVTADISAFLYQDDQARRACPHYLRVLLGLTN</sequence>
<protein>
    <recommendedName>
        <fullName evidence="2">Symplekin C-terminal domain-containing protein</fullName>
    </recommendedName>
</protein>
<feature type="region of interest" description="Disordered" evidence="1">
    <location>
        <begin position="485"/>
        <end position="527"/>
    </location>
</feature>
<feature type="region of interest" description="Disordered" evidence="1">
    <location>
        <begin position="916"/>
        <end position="936"/>
    </location>
</feature>
<feature type="compositionally biased region" description="Acidic residues" evidence="1">
    <location>
        <begin position="733"/>
        <end position="743"/>
    </location>
</feature>
<feature type="compositionally biased region" description="Basic and acidic residues" evidence="1">
    <location>
        <begin position="1216"/>
        <end position="1232"/>
    </location>
</feature>
<dbReference type="InterPro" id="IPR022075">
    <property type="entry name" value="Symplekin_C"/>
</dbReference>
<dbReference type="EMBL" id="NWUJ01000001">
    <property type="protein sequence ID" value="PFH38243.1"/>
    <property type="molecule type" value="Genomic_DNA"/>
</dbReference>
<dbReference type="GO" id="GO:0005847">
    <property type="term" value="C:mRNA cleavage and polyadenylation specificity factor complex"/>
    <property type="evidence" value="ECO:0007669"/>
    <property type="project" value="TreeGrafter"/>
</dbReference>
<feature type="region of interest" description="Disordered" evidence="1">
    <location>
        <begin position="1"/>
        <end position="80"/>
    </location>
</feature>
<reference evidence="3 4" key="1">
    <citation type="submission" date="2017-09" db="EMBL/GenBank/DDBJ databases">
        <title>Genome sequencing of Besnoitia besnoiti strain Bb-Ger1.</title>
        <authorList>
            <person name="Schares G."/>
            <person name="Venepally P."/>
            <person name="Lorenzi H.A."/>
        </authorList>
    </citation>
    <scope>NUCLEOTIDE SEQUENCE [LARGE SCALE GENOMIC DNA]</scope>
    <source>
        <strain evidence="3 4">Bb-Ger1</strain>
    </source>
</reference>
<proteinExistence type="predicted"/>
<comment type="caution">
    <text evidence="3">The sequence shown here is derived from an EMBL/GenBank/DDBJ whole genome shotgun (WGS) entry which is preliminary data.</text>
</comment>
<dbReference type="PANTHER" id="PTHR15245:SF20">
    <property type="entry name" value="SYMPLEKIN"/>
    <property type="match status" value="1"/>
</dbReference>
<feature type="compositionally biased region" description="Basic and acidic residues" evidence="1">
    <location>
        <begin position="833"/>
        <end position="850"/>
    </location>
</feature>
<keyword evidence="4" id="KW-1185">Reference proteome</keyword>
<dbReference type="OrthoDB" id="331600at2759"/>
<dbReference type="KEGG" id="bbes:BESB_005840"/>
<evidence type="ECO:0000259" key="2">
    <source>
        <dbReference type="Pfam" id="PF12295"/>
    </source>
</evidence>
<dbReference type="GeneID" id="40305647"/>
<feature type="region of interest" description="Disordered" evidence="1">
    <location>
        <begin position="801"/>
        <end position="851"/>
    </location>
</feature>
<dbReference type="PANTHER" id="PTHR15245">
    <property type="entry name" value="SYMPLEKIN-RELATED"/>
    <property type="match status" value="1"/>
</dbReference>
<dbReference type="VEuPathDB" id="ToxoDB:BESB_005840"/>
<evidence type="ECO:0000313" key="4">
    <source>
        <dbReference type="Proteomes" id="UP000224006"/>
    </source>
</evidence>
<feature type="compositionally biased region" description="Low complexity" evidence="1">
    <location>
        <begin position="1200"/>
        <end position="1215"/>
    </location>
</feature>
<evidence type="ECO:0000256" key="1">
    <source>
        <dbReference type="SAM" id="MobiDB-lite"/>
    </source>
</evidence>